<feature type="signal peptide" evidence="1">
    <location>
        <begin position="1"/>
        <end position="18"/>
    </location>
</feature>
<dbReference type="GO" id="GO:0016042">
    <property type="term" value="P:lipid catabolic process"/>
    <property type="evidence" value="ECO:0007669"/>
    <property type="project" value="InterPro"/>
</dbReference>
<dbReference type="EMBL" id="KN824279">
    <property type="protein sequence ID" value="KIM32611.1"/>
    <property type="molecule type" value="Genomic_DNA"/>
</dbReference>
<keyword evidence="3" id="KW-1185">Reference proteome</keyword>
<keyword evidence="1" id="KW-0732">Signal</keyword>
<sequence length="323" mass="36485">MLFLKSALILALVALGQTLIVQERLDGAVDRSITQQVLAPLPSNTDISHNTTISARPFYMIAHRVLTVGGVKDAIAHGANALEIDMYAWKKGWWANHDGTPTSYGDTAKAMFEAIAYERNGGKTVTFVWLDIKNPDWCDPSDTKWRHCSVYGLRDLAREILEPAGVRVLYGFYKVGTGYKAIRGDLNSMEAINMNGKAKDVQQEFVNNGPADKSKRVMSYGYYNLPFEFGNCWEKKYYTCTELRQGAESDTFGQVYGWTSSDDQAWYVDKLLGEARIDGLIYGLKVTYYHDDKDARAAAKDILKWLDDHQDRRYLAAQSDNPW</sequence>
<proteinExistence type="predicted"/>
<dbReference type="Proteomes" id="UP000054097">
    <property type="component" value="Unassembled WGS sequence"/>
</dbReference>
<reference evidence="3" key="2">
    <citation type="submission" date="2015-01" db="EMBL/GenBank/DDBJ databases">
        <title>Evolutionary Origins and Diversification of the Mycorrhizal Mutualists.</title>
        <authorList>
            <consortium name="DOE Joint Genome Institute"/>
            <consortium name="Mycorrhizal Genomics Consortium"/>
            <person name="Kohler A."/>
            <person name="Kuo A."/>
            <person name="Nagy L.G."/>
            <person name="Floudas D."/>
            <person name="Copeland A."/>
            <person name="Barry K.W."/>
            <person name="Cichocki N."/>
            <person name="Veneault-Fourrey C."/>
            <person name="LaButti K."/>
            <person name="Lindquist E.A."/>
            <person name="Lipzen A."/>
            <person name="Lundell T."/>
            <person name="Morin E."/>
            <person name="Murat C."/>
            <person name="Riley R."/>
            <person name="Ohm R."/>
            <person name="Sun H."/>
            <person name="Tunlid A."/>
            <person name="Henrissat B."/>
            <person name="Grigoriev I.V."/>
            <person name="Hibbett D.S."/>
            <person name="Martin F."/>
        </authorList>
    </citation>
    <scope>NUCLEOTIDE SEQUENCE [LARGE SCALE GENOMIC DNA]</scope>
    <source>
        <strain evidence="3">MAFF 305830</strain>
    </source>
</reference>
<gene>
    <name evidence="2" type="ORF">M408DRAFT_183842</name>
</gene>
<feature type="chain" id="PRO_5002161920" description="Phospholipase D" evidence="1">
    <location>
        <begin position="19"/>
        <end position="323"/>
    </location>
</feature>
<dbReference type="Gene3D" id="3.20.20.190">
    <property type="entry name" value="Phosphatidylinositol (PI) phosphodiesterase"/>
    <property type="match status" value="1"/>
</dbReference>
<dbReference type="PIRSF" id="PIRSF016632">
    <property type="entry name" value="Phospholipase_actinobac/fun"/>
    <property type="match status" value="1"/>
</dbReference>
<dbReference type="GO" id="GO:0004620">
    <property type="term" value="F:phospholipase activity"/>
    <property type="evidence" value="ECO:0007669"/>
    <property type="project" value="InterPro"/>
</dbReference>
<dbReference type="GO" id="GO:0008081">
    <property type="term" value="F:phosphoric diester hydrolase activity"/>
    <property type="evidence" value="ECO:0007669"/>
    <property type="project" value="InterPro"/>
</dbReference>
<accession>A0A0C3BMH7</accession>
<dbReference type="OrthoDB" id="4907280at2759"/>
<evidence type="ECO:0000256" key="1">
    <source>
        <dbReference type="SAM" id="SignalP"/>
    </source>
</evidence>
<dbReference type="InterPro" id="IPR017946">
    <property type="entry name" value="PLC-like_Pdiesterase_TIM-brl"/>
</dbReference>
<dbReference type="InterPro" id="IPR016674">
    <property type="entry name" value="SMase_D/PLipase_D"/>
</dbReference>
<evidence type="ECO:0008006" key="4">
    <source>
        <dbReference type="Google" id="ProtNLM"/>
    </source>
</evidence>
<protein>
    <recommendedName>
        <fullName evidence="4">Phospholipase D</fullName>
    </recommendedName>
</protein>
<evidence type="ECO:0000313" key="2">
    <source>
        <dbReference type="EMBL" id="KIM32611.1"/>
    </source>
</evidence>
<organism evidence="2 3">
    <name type="scientific">Serendipita vermifera MAFF 305830</name>
    <dbReference type="NCBI Taxonomy" id="933852"/>
    <lineage>
        <taxon>Eukaryota</taxon>
        <taxon>Fungi</taxon>
        <taxon>Dikarya</taxon>
        <taxon>Basidiomycota</taxon>
        <taxon>Agaricomycotina</taxon>
        <taxon>Agaricomycetes</taxon>
        <taxon>Sebacinales</taxon>
        <taxon>Serendipitaceae</taxon>
        <taxon>Serendipita</taxon>
    </lineage>
</organism>
<reference evidence="2 3" key="1">
    <citation type="submission" date="2014-04" db="EMBL/GenBank/DDBJ databases">
        <authorList>
            <consortium name="DOE Joint Genome Institute"/>
            <person name="Kuo A."/>
            <person name="Zuccaro A."/>
            <person name="Kohler A."/>
            <person name="Nagy L.G."/>
            <person name="Floudas D."/>
            <person name="Copeland A."/>
            <person name="Barry K.W."/>
            <person name="Cichocki N."/>
            <person name="Veneault-Fourrey C."/>
            <person name="LaButti K."/>
            <person name="Lindquist E.A."/>
            <person name="Lipzen A."/>
            <person name="Lundell T."/>
            <person name="Morin E."/>
            <person name="Murat C."/>
            <person name="Sun H."/>
            <person name="Tunlid A."/>
            <person name="Henrissat B."/>
            <person name="Grigoriev I.V."/>
            <person name="Hibbett D.S."/>
            <person name="Martin F."/>
            <person name="Nordberg H.P."/>
            <person name="Cantor M.N."/>
            <person name="Hua S.X."/>
        </authorList>
    </citation>
    <scope>NUCLEOTIDE SEQUENCE [LARGE SCALE GENOMIC DNA]</scope>
    <source>
        <strain evidence="2 3">MAFF 305830</strain>
    </source>
</reference>
<name>A0A0C3BMH7_SERVB</name>
<dbReference type="HOGENOM" id="CLU_059400_0_0_1"/>
<dbReference type="AlphaFoldDB" id="A0A0C3BMH7"/>
<evidence type="ECO:0000313" key="3">
    <source>
        <dbReference type="Proteomes" id="UP000054097"/>
    </source>
</evidence>